<sequence>MNEKTRTQIEEMKKQTIGVEVEMNNIDRSRAAKVAAEFFGTGRYESTAHRNGYSTWSAWDSQGREWKFQKDVSISGPDSEKCELVTPILTYADMETLQELIRRLRRAGAKSDSTRGCGVHIHIGAKGHTPQTLRNLANIMASHESLLAEALNLDHYR</sequence>
<proteinExistence type="predicted"/>
<evidence type="ECO:0008006" key="2">
    <source>
        <dbReference type="Google" id="ProtNLM"/>
    </source>
</evidence>
<dbReference type="EMBL" id="AJWY01008732">
    <property type="protein sequence ID" value="EKC60392.1"/>
    <property type="molecule type" value="Genomic_DNA"/>
</dbReference>
<name>K1SI87_9ZZZZ</name>
<feature type="non-terminal residue" evidence="1">
    <location>
        <position position="157"/>
    </location>
</feature>
<dbReference type="InterPro" id="IPR022025">
    <property type="entry name" value="Amidoligase_2"/>
</dbReference>
<accession>K1SI87</accession>
<protein>
    <recommendedName>
        <fullName evidence="2">Amidoligase enzyme</fullName>
    </recommendedName>
</protein>
<dbReference type="Pfam" id="PF12224">
    <property type="entry name" value="Amidoligase_2"/>
    <property type="match status" value="1"/>
</dbReference>
<reference evidence="1" key="1">
    <citation type="journal article" date="2013" name="Environ. Microbiol.">
        <title>Microbiota from the distal guts of lean and obese adolescents exhibit partial functional redundancy besides clear differences in community structure.</title>
        <authorList>
            <person name="Ferrer M."/>
            <person name="Ruiz A."/>
            <person name="Lanza F."/>
            <person name="Haange S.B."/>
            <person name="Oberbach A."/>
            <person name="Till H."/>
            <person name="Bargiela R."/>
            <person name="Campoy C."/>
            <person name="Segura M.T."/>
            <person name="Richter M."/>
            <person name="von Bergen M."/>
            <person name="Seifert J."/>
            <person name="Suarez A."/>
        </authorList>
    </citation>
    <scope>NUCLEOTIDE SEQUENCE</scope>
</reference>
<organism evidence="1">
    <name type="scientific">human gut metagenome</name>
    <dbReference type="NCBI Taxonomy" id="408170"/>
    <lineage>
        <taxon>unclassified sequences</taxon>
        <taxon>metagenomes</taxon>
        <taxon>organismal metagenomes</taxon>
    </lineage>
</organism>
<dbReference type="AlphaFoldDB" id="K1SI87"/>
<evidence type="ECO:0000313" key="1">
    <source>
        <dbReference type="EMBL" id="EKC60392.1"/>
    </source>
</evidence>
<comment type="caution">
    <text evidence="1">The sequence shown here is derived from an EMBL/GenBank/DDBJ whole genome shotgun (WGS) entry which is preliminary data.</text>
</comment>
<gene>
    <name evidence="1" type="ORF">LEA_12886</name>
</gene>